<feature type="region of interest" description="Disordered" evidence="1">
    <location>
        <begin position="1"/>
        <end position="64"/>
    </location>
</feature>
<dbReference type="EMBL" id="KK107242">
    <property type="protein sequence ID" value="EZA54529.1"/>
    <property type="molecule type" value="Genomic_DNA"/>
</dbReference>
<dbReference type="AlphaFoldDB" id="A0A026WHH4"/>
<feature type="compositionally biased region" description="Basic and acidic residues" evidence="1">
    <location>
        <begin position="1"/>
        <end position="15"/>
    </location>
</feature>
<proteinExistence type="predicted"/>
<keyword evidence="3" id="KW-1185">Reference proteome</keyword>
<accession>A0A026WHH4</accession>
<evidence type="ECO:0000313" key="2">
    <source>
        <dbReference type="EMBL" id="EZA54529.1"/>
    </source>
</evidence>
<evidence type="ECO:0000313" key="3">
    <source>
        <dbReference type="Proteomes" id="UP000053097"/>
    </source>
</evidence>
<sequence length="92" mass="10643">MKEACERENQLRKAEGEEEEHDDDEDDDDDDEEDEEPNRDEGAVFQNESECYHHTREGGLMSEVERTRALTQPRRTICCDQSLSRASSLHAS</sequence>
<feature type="compositionally biased region" description="Acidic residues" evidence="1">
    <location>
        <begin position="16"/>
        <end position="38"/>
    </location>
</feature>
<reference evidence="2 3" key="1">
    <citation type="journal article" date="2014" name="Curr. Biol.">
        <title>The genome of the clonal raider ant Cerapachys biroi.</title>
        <authorList>
            <person name="Oxley P.R."/>
            <person name="Ji L."/>
            <person name="Fetter-Pruneda I."/>
            <person name="McKenzie S.K."/>
            <person name="Li C."/>
            <person name="Hu H."/>
            <person name="Zhang G."/>
            <person name="Kronauer D.J."/>
        </authorList>
    </citation>
    <scope>NUCLEOTIDE SEQUENCE [LARGE SCALE GENOMIC DNA]</scope>
</reference>
<dbReference type="Proteomes" id="UP000053097">
    <property type="component" value="Unassembled WGS sequence"/>
</dbReference>
<gene>
    <name evidence="2" type="ORF">X777_05508</name>
</gene>
<name>A0A026WHH4_OOCBI</name>
<feature type="compositionally biased region" description="Basic and acidic residues" evidence="1">
    <location>
        <begin position="50"/>
        <end position="64"/>
    </location>
</feature>
<protein>
    <submittedName>
        <fullName evidence="2">Uncharacterized protein</fullName>
    </submittedName>
</protein>
<organism evidence="2 3">
    <name type="scientific">Ooceraea biroi</name>
    <name type="common">Clonal raider ant</name>
    <name type="synonym">Cerapachys biroi</name>
    <dbReference type="NCBI Taxonomy" id="2015173"/>
    <lineage>
        <taxon>Eukaryota</taxon>
        <taxon>Metazoa</taxon>
        <taxon>Ecdysozoa</taxon>
        <taxon>Arthropoda</taxon>
        <taxon>Hexapoda</taxon>
        <taxon>Insecta</taxon>
        <taxon>Pterygota</taxon>
        <taxon>Neoptera</taxon>
        <taxon>Endopterygota</taxon>
        <taxon>Hymenoptera</taxon>
        <taxon>Apocrita</taxon>
        <taxon>Aculeata</taxon>
        <taxon>Formicoidea</taxon>
        <taxon>Formicidae</taxon>
        <taxon>Dorylinae</taxon>
        <taxon>Ooceraea</taxon>
    </lineage>
</organism>
<evidence type="ECO:0000256" key="1">
    <source>
        <dbReference type="SAM" id="MobiDB-lite"/>
    </source>
</evidence>